<keyword evidence="5" id="KW-1185">Reference proteome</keyword>
<name>A0A1Z1WQB1_9ACTN</name>
<accession>A0A1Z1WQB1</accession>
<dbReference type="PANTHER" id="PTHR11527">
    <property type="entry name" value="HEAT-SHOCK PROTEIN 20 FAMILY MEMBER"/>
    <property type="match status" value="1"/>
</dbReference>
<feature type="domain" description="SHSP" evidence="3">
    <location>
        <begin position="16"/>
        <end position="128"/>
    </location>
</feature>
<dbReference type="Gene3D" id="2.60.40.790">
    <property type="match status" value="1"/>
</dbReference>
<sequence>MLPDLFAWVESGLPGSLATPGLHGIRIEESSKEGMYILRAELPGVDPVEGIELSISEGVLTLRAERGAETTAKHHTEFRYGTFARSVRLPAGARGDDATAEYTDGVLTVEVPVPDMKSGTRTIPVRRV</sequence>
<reference evidence="4 5" key="1">
    <citation type="submission" date="2017-05" db="EMBL/GenBank/DDBJ databases">
        <title>Streptomyces alboflavus Genome sequencing and assembly.</title>
        <authorList>
            <person name="Wang Y."/>
            <person name="Du B."/>
            <person name="Ding Y."/>
            <person name="Liu H."/>
            <person name="Hou Q."/>
            <person name="Liu K."/>
            <person name="Wang C."/>
            <person name="Yao L."/>
        </authorList>
    </citation>
    <scope>NUCLEOTIDE SEQUENCE [LARGE SCALE GENOMIC DNA]</scope>
    <source>
        <strain evidence="4 5">MDJK44</strain>
    </source>
</reference>
<evidence type="ECO:0000313" key="4">
    <source>
        <dbReference type="EMBL" id="ARX88641.1"/>
    </source>
</evidence>
<dbReference type="AlphaFoldDB" id="A0A1Z1WQB1"/>
<dbReference type="CDD" id="cd06464">
    <property type="entry name" value="ACD_sHsps-like"/>
    <property type="match status" value="1"/>
</dbReference>
<dbReference type="SUPFAM" id="SSF49764">
    <property type="entry name" value="HSP20-like chaperones"/>
    <property type="match status" value="1"/>
</dbReference>
<dbReference type="KEGG" id="salf:SMD44_08128"/>
<dbReference type="InterPro" id="IPR002068">
    <property type="entry name" value="A-crystallin/Hsp20_dom"/>
</dbReference>
<dbReference type="Pfam" id="PF00011">
    <property type="entry name" value="HSP20"/>
    <property type="match status" value="1"/>
</dbReference>
<dbReference type="InterPro" id="IPR031107">
    <property type="entry name" value="Small_HSP"/>
</dbReference>
<comment type="similarity">
    <text evidence="1 2">Belongs to the small heat shock protein (HSP20) family.</text>
</comment>
<evidence type="ECO:0000259" key="3">
    <source>
        <dbReference type="PROSITE" id="PS01031"/>
    </source>
</evidence>
<protein>
    <submittedName>
        <fullName evidence="4">Molecular chaperone Hsp20</fullName>
    </submittedName>
</protein>
<evidence type="ECO:0000256" key="2">
    <source>
        <dbReference type="RuleBase" id="RU003616"/>
    </source>
</evidence>
<gene>
    <name evidence="4" type="ORF">SMD44_08128</name>
</gene>
<dbReference type="EMBL" id="CP021748">
    <property type="protein sequence ID" value="ARX88641.1"/>
    <property type="molecule type" value="Genomic_DNA"/>
</dbReference>
<dbReference type="PROSITE" id="PS01031">
    <property type="entry name" value="SHSP"/>
    <property type="match status" value="1"/>
</dbReference>
<evidence type="ECO:0000256" key="1">
    <source>
        <dbReference type="PROSITE-ProRule" id="PRU00285"/>
    </source>
</evidence>
<evidence type="ECO:0000313" key="5">
    <source>
        <dbReference type="Proteomes" id="UP000195880"/>
    </source>
</evidence>
<proteinExistence type="inferred from homology"/>
<dbReference type="InterPro" id="IPR008978">
    <property type="entry name" value="HSP20-like_chaperone"/>
</dbReference>
<dbReference type="Proteomes" id="UP000195880">
    <property type="component" value="Chromosome"/>
</dbReference>
<organism evidence="4 5">
    <name type="scientific">Streptomyces alboflavus</name>
    <dbReference type="NCBI Taxonomy" id="67267"/>
    <lineage>
        <taxon>Bacteria</taxon>
        <taxon>Bacillati</taxon>
        <taxon>Actinomycetota</taxon>
        <taxon>Actinomycetes</taxon>
        <taxon>Kitasatosporales</taxon>
        <taxon>Streptomycetaceae</taxon>
        <taxon>Streptomyces</taxon>
    </lineage>
</organism>